<organism evidence="3 4">
    <name type="scientific">Oleiphilus messinensis</name>
    <dbReference type="NCBI Taxonomy" id="141451"/>
    <lineage>
        <taxon>Bacteria</taxon>
        <taxon>Pseudomonadati</taxon>
        <taxon>Pseudomonadota</taxon>
        <taxon>Gammaproteobacteria</taxon>
        <taxon>Oceanospirillales</taxon>
        <taxon>Oleiphilaceae</taxon>
        <taxon>Oleiphilus</taxon>
    </lineage>
</organism>
<dbReference type="KEGG" id="ome:OLMES_0537"/>
<evidence type="ECO:0000313" key="3">
    <source>
        <dbReference type="EMBL" id="ARU54640.1"/>
    </source>
</evidence>
<feature type="domain" description="AMP-binding enzyme C-terminal" evidence="2">
    <location>
        <begin position="333"/>
        <end position="411"/>
    </location>
</feature>
<protein>
    <submittedName>
        <fullName evidence="3">Acyl-CoA synthetase</fullName>
    </submittedName>
</protein>
<sequence>MLYVDDNYYDSEYFELRYQQFDQHPILSQCKSKRFAVCLEDVALWIALSLYLKAKGGSVFPMPVDTPVDAARRRAQRSQCHYLLFGEGESDLDQIETITERGGDSEPVLVQTSSGTTGEPKFIERAWQSIDVEIAHYVEDFSEANAMTPVVACPVTHSYGLICGVLVALQRGVEPVVIKNSNPKYIIRKLTEVDAPILYSSPTLISTITMLVPAATPIHAVMTSGTLMQKAWFDTVKQKVTRLYQQYGCSEAGCIALGQDIQSVSDIGKPLSHLSVTAGQSSAEPAEIVVTKDDGQVIRTQDLGYFDQHGSLHFVARMDDMINVSGFNVYPAEVEEVVLELPQILDAVVFKRRHQFGNDQVCLNYVLDPTRADQNISEQEIREWCRRYLASHQIPMHIQRVDAVPKLPNGKISRKKLTDAMA</sequence>
<dbReference type="InterPro" id="IPR025110">
    <property type="entry name" value="AMP-bd_C"/>
</dbReference>
<evidence type="ECO:0000313" key="4">
    <source>
        <dbReference type="Proteomes" id="UP000196027"/>
    </source>
</evidence>
<dbReference type="Pfam" id="PF00501">
    <property type="entry name" value="AMP-binding"/>
    <property type="match status" value="1"/>
</dbReference>
<gene>
    <name evidence="3" type="ORF">OLMES_0537</name>
</gene>
<reference evidence="3 4" key="1">
    <citation type="submission" date="2017-05" db="EMBL/GenBank/DDBJ databases">
        <title>Genomic insights into alkan degradation activity of Oleiphilus messinensis.</title>
        <authorList>
            <person name="Kozyavkin S.A."/>
            <person name="Slesarev A.I."/>
            <person name="Golyshin P.N."/>
            <person name="Korzhenkov A."/>
            <person name="Golyshina O.N."/>
            <person name="Toshchakov S.V."/>
        </authorList>
    </citation>
    <scope>NUCLEOTIDE SEQUENCE [LARGE SCALE GENOMIC DNA]</scope>
    <source>
        <strain evidence="3 4">ME102</strain>
    </source>
</reference>
<dbReference type="GO" id="GO:0016878">
    <property type="term" value="F:acid-thiol ligase activity"/>
    <property type="evidence" value="ECO:0007669"/>
    <property type="project" value="UniProtKB-ARBA"/>
</dbReference>
<dbReference type="InterPro" id="IPR045851">
    <property type="entry name" value="AMP-bd_C_sf"/>
</dbReference>
<accession>A0A1Y0I2Z7</accession>
<dbReference type="NCBIfam" id="NF006167">
    <property type="entry name" value="PRK08308.1"/>
    <property type="match status" value="1"/>
</dbReference>
<dbReference type="CDD" id="cd04433">
    <property type="entry name" value="AFD_class_I"/>
    <property type="match status" value="1"/>
</dbReference>
<dbReference type="AlphaFoldDB" id="A0A1Y0I2Z7"/>
<dbReference type="InterPro" id="IPR020845">
    <property type="entry name" value="AMP-binding_CS"/>
</dbReference>
<evidence type="ECO:0000259" key="1">
    <source>
        <dbReference type="Pfam" id="PF00501"/>
    </source>
</evidence>
<dbReference type="Pfam" id="PF13193">
    <property type="entry name" value="AMP-binding_C"/>
    <property type="match status" value="1"/>
</dbReference>
<dbReference type="RefSeq" id="WP_087459818.1">
    <property type="nucleotide sequence ID" value="NZ_CP021425.1"/>
</dbReference>
<keyword evidence="4" id="KW-1185">Reference proteome</keyword>
<dbReference type="PROSITE" id="PS00455">
    <property type="entry name" value="AMP_BINDING"/>
    <property type="match status" value="1"/>
</dbReference>
<dbReference type="OrthoDB" id="9803968at2"/>
<dbReference type="InterPro" id="IPR042099">
    <property type="entry name" value="ANL_N_sf"/>
</dbReference>
<proteinExistence type="predicted"/>
<dbReference type="Gene3D" id="3.30.300.30">
    <property type="match status" value="1"/>
</dbReference>
<dbReference type="EMBL" id="CP021425">
    <property type="protein sequence ID" value="ARU54640.1"/>
    <property type="molecule type" value="Genomic_DNA"/>
</dbReference>
<feature type="domain" description="AMP-dependent synthetase/ligase" evidence="1">
    <location>
        <begin position="101"/>
        <end position="276"/>
    </location>
</feature>
<dbReference type="PANTHER" id="PTHR43767:SF1">
    <property type="entry name" value="NONRIBOSOMAL PEPTIDE SYNTHASE PES1 (EUROFUNG)-RELATED"/>
    <property type="match status" value="1"/>
</dbReference>
<dbReference type="InterPro" id="IPR050237">
    <property type="entry name" value="ATP-dep_AMP-bd_enzyme"/>
</dbReference>
<dbReference type="Gene3D" id="3.40.50.12780">
    <property type="entry name" value="N-terminal domain of ligase-like"/>
    <property type="match status" value="1"/>
</dbReference>
<dbReference type="Proteomes" id="UP000196027">
    <property type="component" value="Chromosome"/>
</dbReference>
<dbReference type="InterPro" id="IPR000873">
    <property type="entry name" value="AMP-dep_synth/lig_dom"/>
</dbReference>
<dbReference type="PANTHER" id="PTHR43767">
    <property type="entry name" value="LONG-CHAIN-FATTY-ACID--COA LIGASE"/>
    <property type="match status" value="1"/>
</dbReference>
<evidence type="ECO:0000259" key="2">
    <source>
        <dbReference type="Pfam" id="PF13193"/>
    </source>
</evidence>
<name>A0A1Y0I2Z7_9GAMM</name>
<dbReference type="SUPFAM" id="SSF56801">
    <property type="entry name" value="Acetyl-CoA synthetase-like"/>
    <property type="match status" value="1"/>
</dbReference>